<dbReference type="Proteomes" id="UP001371391">
    <property type="component" value="Unassembled WGS sequence"/>
</dbReference>
<accession>A0ABU9H6H9</accession>
<sequence length="72" mass="8115">YAKFAKQLLNFSGLQFLSTLGTAQTSQSDTYSTPYIFDLTIGKELLGQLIYFSRFPLGHAIENKFHTLHTAL</sequence>
<proteinExistence type="predicted"/>
<name>A0ABU9H6H9_9GAMM</name>
<evidence type="ECO:0000313" key="2">
    <source>
        <dbReference type="Proteomes" id="UP001371391"/>
    </source>
</evidence>
<feature type="non-terminal residue" evidence="1">
    <location>
        <position position="72"/>
    </location>
</feature>
<feature type="non-terminal residue" evidence="1">
    <location>
        <position position="1"/>
    </location>
</feature>
<evidence type="ECO:0000313" key="1">
    <source>
        <dbReference type="EMBL" id="MEL0657416.1"/>
    </source>
</evidence>
<dbReference type="EMBL" id="JBAKAW010000214">
    <property type="protein sequence ID" value="MEL0657416.1"/>
    <property type="molecule type" value="Genomic_DNA"/>
</dbReference>
<keyword evidence="2" id="KW-1185">Reference proteome</keyword>
<reference evidence="1 2" key="1">
    <citation type="submission" date="2024-02" db="EMBL/GenBank/DDBJ databases">
        <title>Bacteria isolated from the canopy kelp, Nereocystis luetkeana.</title>
        <authorList>
            <person name="Pfister C.A."/>
            <person name="Younker I.T."/>
            <person name="Light S.H."/>
        </authorList>
    </citation>
    <scope>NUCLEOTIDE SEQUENCE [LARGE SCALE GENOMIC DNA]</scope>
    <source>
        <strain evidence="1 2">TI.1.03</strain>
    </source>
</reference>
<gene>
    <name evidence="1" type="ORF">V6257_20730</name>
</gene>
<comment type="caution">
    <text evidence="1">The sequence shown here is derived from an EMBL/GenBank/DDBJ whole genome shotgun (WGS) entry which is preliminary data.</text>
</comment>
<protein>
    <submittedName>
        <fullName evidence="1">GGDEF domain-containing protein</fullName>
    </submittedName>
</protein>
<organism evidence="1 2">
    <name type="scientific">Pseudoalteromonas issachenkonii</name>
    <dbReference type="NCBI Taxonomy" id="152297"/>
    <lineage>
        <taxon>Bacteria</taxon>
        <taxon>Pseudomonadati</taxon>
        <taxon>Pseudomonadota</taxon>
        <taxon>Gammaproteobacteria</taxon>
        <taxon>Alteromonadales</taxon>
        <taxon>Pseudoalteromonadaceae</taxon>
        <taxon>Pseudoalteromonas</taxon>
    </lineage>
</organism>